<dbReference type="RefSeq" id="WP_058444695.1">
    <property type="nucleotide sequence ID" value="NZ_CAAAHT010000008.1"/>
</dbReference>
<name>A0A0W0U1D7_9GAMM</name>
<protein>
    <submittedName>
        <fullName evidence="1">Uncharacterized protein</fullName>
    </submittedName>
</protein>
<dbReference type="Proteomes" id="UP000054698">
    <property type="component" value="Unassembled WGS sequence"/>
</dbReference>
<organism evidence="1 3">
    <name type="scientific">Legionella feeleii</name>
    <dbReference type="NCBI Taxonomy" id="453"/>
    <lineage>
        <taxon>Bacteria</taxon>
        <taxon>Pseudomonadati</taxon>
        <taxon>Pseudomonadota</taxon>
        <taxon>Gammaproteobacteria</taxon>
        <taxon>Legionellales</taxon>
        <taxon>Legionellaceae</taxon>
        <taxon>Legionella</taxon>
    </lineage>
</organism>
<sequence>MKILLYTRLENDTGGDEALLNILQFYLQQELEKGTEVHLCLSYDTASETRAKKIKAKWLENLQEKELKGQVWLFLTAESSFEKSVTGIKCRYWDIGQKTIESYKNALPTLEATVTWYIKARDGYHLYKKKDKEVPKAVPLALTTGQAPELEQRNCYIALQKSESESEYPLYVLKSKSIYYYKTIDDSEPKKFSLEFASKARDQLKKRASKAAKLLSNDELRMIASFTCYIPAELLMNEEEYKQVEECFTQIPESLSTDRTFWQSFTELTKSLDLFVMAGWAHAQKPTTAQYLKAALEIPHTCKIVLSCVPGMSINVNKFLTTLQDKQKYPHVFALQPGVGAKGGFPILPTLTKSSIEDREVREKWKSHIGTGYESNMDSTGEPRKDRLIVIYCSKDAPDIHGALFLQKISEEVDPRGYPVLLIGAIPETKACERWEQLCAAREFPCSVIPRTDSTQTLMRGLRDAQYSMATGSYSILEARYLEIHHCRYLCPPHMVELGNMLEEAGELAIKQAFAQGQEALNELSRLPHQTEECLFLNPESAWDHKNSWRKYLEGALDTSEVAEVEESTSTTTCSLDSGLKL</sequence>
<reference evidence="1 3" key="1">
    <citation type="submission" date="2015-11" db="EMBL/GenBank/DDBJ databases">
        <title>Genomic analysis of 38 Legionella species identifies large and diverse effector repertoires.</title>
        <authorList>
            <person name="Burstein D."/>
            <person name="Amaro F."/>
            <person name="Zusman T."/>
            <person name="Lifshitz Z."/>
            <person name="Cohen O."/>
            <person name="Gilbert J.A."/>
            <person name="Pupko T."/>
            <person name="Shuman H.A."/>
            <person name="Segal G."/>
        </authorList>
    </citation>
    <scope>NUCLEOTIDE SEQUENCE [LARGE SCALE GENOMIC DNA]</scope>
    <source>
        <strain evidence="1 3">WO-44C</strain>
    </source>
</reference>
<reference evidence="2 4" key="2">
    <citation type="submission" date="2018-06" db="EMBL/GenBank/DDBJ databases">
        <authorList>
            <consortium name="Pathogen Informatics"/>
            <person name="Doyle S."/>
        </authorList>
    </citation>
    <scope>NUCLEOTIDE SEQUENCE [LARGE SCALE GENOMIC DNA]</scope>
    <source>
        <strain evidence="2 4">NCTC12022</strain>
    </source>
</reference>
<dbReference type="Proteomes" id="UP000251942">
    <property type="component" value="Unassembled WGS sequence"/>
</dbReference>
<evidence type="ECO:0000313" key="1">
    <source>
        <dbReference type="EMBL" id="KTD01495.1"/>
    </source>
</evidence>
<evidence type="ECO:0000313" key="4">
    <source>
        <dbReference type="Proteomes" id="UP000251942"/>
    </source>
</evidence>
<dbReference type="OrthoDB" id="5632078at2"/>
<dbReference type="EMBL" id="LNYB01000031">
    <property type="protein sequence ID" value="KTD01495.1"/>
    <property type="molecule type" value="Genomic_DNA"/>
</dbReference>
<keyword evidence="3" id="KW-1185">Reference proteome</keyword>
<evidence type="ECO:0000313" key="2">
    <source>
        <dbReference type="EMBL" id="SPX61306.1"/>
    </source>
</evidence>
<dbReference type="AlphaFoldDB" id="A0A0W0U1D7"/>
<dbReference type="EMBL" id="UASS01000018">
    <property type="protein sequence ID" value="SPX61306.1"/>
    <property type="molecule type" value="Genomic_DNA"/>
</dbReference>
<evidence type="ECO:0000313" key="3">
    <source>
        <dbReference type="Proteomes" id="UP000054698"/>
    </source>
</evidence>
<gene>
    <name evidence="1" type="ORF">Lfee_1099</name>
    <name evidence="2" type="ORF">NCTC12022_02046</name>
</gene>
<proteinExistence type="predicted"/>
<accession>A0A0W0U1D7</accession>
<dbReference type="PATRIC" id="fig|453.4.peg.1181"/>